<evidence type="ECO:0000313" key="1">
    <source>
        <dbReference type="EMBL" id="PKA52307.1"/>
    </source>
</evidence>
<name>A0A2I0A9T5_9ASPA</name>
<protein>
    <submittedName>
        <fullName evidence="1">Uncharacterized protein</fullName>
    </submittedName>
</protein>
<evidence type="ECO:0000313" key="2">
    <source>
        <dbReference type="Proteomes" id="UP000236161"/>
    </source>
</evidence>
<keyword evidence="2" id="KW-1185">Reference proteome</keyword>
<organism evidence="1 2">
    <name type="scientific">Apostasia shenzhenica</name>
    <dbReference type="NCBI Taxonomy" id="1088818"/>
    <lineage>
        <taxon>Eukaryota</taxon>
        <taxon>Viridiplantae</taxon>
        <taxon>Streptophyta</taxon>
        <taxon>Embryophyta</taxon>
        <taxon>Tracheophyta</taxon>
        <taxon>Spermatophyta</taxon>
        <taxon>Magnoliopsida</taxon>
        <taxon>Liliopsida</taxon>
        <taxon>Asparagales</taxon>
        <taxon>Orchidaceae</taxon>
        <taxon>Apostasioideae</taxon>
        <taxon>Apostasia</taxon>
    </lineage>
</organism>
<accession>A0A2I0A9T5</accession>
<dbReference type="AlphaFoldDB" id="A0A2I0A9T5"/>
<dbReference type="Proteomes" id="UP000236161">
    <property type="component" value="Unassembled WGS sequence"/>
</dbReference>
<dbReference type="EMBL" id="KZ452008">
    <property type="protein sequence ID" value="PKA52307.1"/>
    <property type="molecule type" value="Genomic_DNA"/>
</dbReference>
<sequence length="66" mass="7452">MARKPKGPIRSYQFLRRGGFVFHPPNRRKTLSSFVDFVGVLQDETSYAHPVFGLPQLPAVSIHVAE</sequence>
<reference evidence="1 2" key="1">
    <citation type="journal article" date="2017" name="Nature">
        <title>The Apostasia genome and the evolution of orchids.</title>
        <authorList>
            <person name="Zhang G.Q."/>
            <person name="Liu K.W."/>
            <person name="Li Z."/>
            <person name="Lohaus R."/>
            <person name="Hsiao Y.Y."/>
            <person name="Niu S.C."/>
            <person name="Wang J.Y."/>
            <person name="Lin Y.C."/>
            <person name="Xu Q."/>
            <person name="Chen L.J."/>
            <person name="Yoshida K."/>
            <person name="Fujiwara S."/>
            <person name="Wang Z.W."/>
            <person name="Zhang Y.Q."/>
            <person name="Mitsuda N."/>
            <person name="Wang M."/>
            <person name="Liu G.H."/>
            <person name="Pecoraro L."/>
            <person name="Huang H.X."/>
            <person name="Xiao X.J."/>
            <person name="Lin M."/>
            <person name="Wu X.Y."/>
            <person name="Wu W.L."/>
            <person name="Chen Y.Y."/>
            <person name="Chang S.B."/>
            <person name="Sakamoto S."/>
            <person name="Ohme-Takagi M."/>
            <person name="Yagi M."/>
            <person name="Zeng S.J."/>
            <person name="Shen C.Y."/>
            <person name="Yeh C.M."/>
            <person name="Luo Y.B."/>
            <person name="Tsai W.C."/>
            <person name="Van de Peer Y."/>
            <person name="Liu Z.J."/>
        </authorList>
    </citation>
    <scope>NUCLEOTIDE SEQUENCE [LARGE SCALE GENOMIC DNA]</scope>
    <source>
        <strain evidence="2">cv. Shenzhen</strain>
        <tissue evidence="1">Stem</tissue>
    </source>
</reference>
<gene>
    <name evidence="1" type="ORF">AXF42_Ash010203</name>
</gene>
<proteinExistence type="predicted"/>